<dbReference type="EMBL" id="UGTL01000001">
    <property type="protein sequence ID" value="SUB86068.1"/>
    <property type="molecule type" value="Genomic_DNA"/>
</dbReference>
<dbReference type="GeneID" id="91082986"/>
<evidence type="ECO:0000313" key="1">
    <source>
        <dbReference type="EMBL" id="SUB86068.1"/>
    </source>
</evidence>
<accession>A0A379E021</accession>
<dbReference type="RefSeq" id="WP_244916339.1">
    <property type="nucleotide sequence ID" value="NZ_UGTL01000001.1"/>
</dbReference>
<name>A0A379E021_9BACT</name>
<dbReference type="Proteomes" id="UP000254072">
    <property type="component" value="Unassembled WGS sequence"/>
</dbReference>
<gene>
    <name evidence="1" type="ORF">NCTC11157_01814</name>
</gene>
<reference evidence="1 2" key="1">
    <citation type="submission" date="2018-06" db="EMBL/GenBank/DDBJ databases">
        <authorList>
            <consortium name="Pathogen Informatics"/>
            <person name="Doyle S."/>
        </authorList>
    </citation>
    <scope>NUCLEOTIDE SEQUENCE [LARGE SCALE GENOMIC DNA]</scope>
    <source>
        <strain evidence="1 2">NCTC11157</strain>
    </source>
</reference>
<dbReference type="AlphaFoldDB" id="A0A379E021"/>
<evidence type="ECO:0000313" key="2">
    <source>
        <dbReference type="Proteomes" id="UP000254072"/>
    </source>
</evidence>
<proteinExistence type="predicted"/>
<protein>
    <recommendedName>
        <fullName evidence="3">Transposase DDE domain-containing protein</fullName>
    </recommendedName>
</protein>
<organism evidence="1 2">
    <name type="scientific">Prevotella disiens</name>
    <dbReference type="NCBI Taxonomy" id="28130"/>
    <lineage>
        <taxon>Bacteria</taxon>
        <taxon>Pseudomonadati</taxon>
        <taxon>Bacteroidota</taxon>
        <taxon>Bacteroidia</taxon>
        <taxon>Bacteroidales</taxon>
        <taxon>Prevotellaceae</taxon>
        <taxon>Prevotella</taxon>
    </lineage>
</organism>
<sequence length="244" mass="27966">MDVFSKLELNQVIDSSLGQRGSTGTAFKYSDIISSLFYSYLCGADCLEDINTLVAQFSLSPKCTLPGADTVGRGLKELKEANVVYTCDKSKHAYKFNKAEKLNQLLLTMIKHLGLIHEGSSVDLDFNHQFIPEHKYDATYSYKGDYGYFLGWVHLPFSFLEQNTVFMLVIVMLKKFILHFINVPAKWIKTGRRYVLNLYTPKSIISRFLKNSFKLFAEFYLPHSLWVRELVSNNQPICGKLSKK</sequence>
<evidence type="ECO:0008006" key="3">
    <source>
        <dbReference type="Google" id="ProtNLM"/>
    </source>
</evidence>